<dbReference type="AlphaFoldDB" id="A0A1G6S591"/>
<organism evidence="2 3">
    <name type="scientific">Sanguibacter gelidistatuariae</name>
    <dbReference type="NCBI Taxonomy" id="1814289"/>
    <lineage>
        <taxon>Bacteria</taxon>
        <taxon>Bacillati</taxon>
        <taxon>Actinomycetota</taxon>
        <taxon>Actinomycetes</taxon>
        <taxon>Micrococcales</taxon>
        <taxon>Sanguibacteraceae</taxon>
        <taxon>Sanguibacter</taxon>
    </lineage>
</organism>
<dbReference type="Pfam" id="PF02613">
    <property type="entry name" value="Nitrate_red_del"/>
    <property type="match status" value="1"/>
</dbReference>
<name>A0A1G6S591_9MICO</name>
<dbReference type="SUPFAM" id="SSF89155">
    <property type="entry name" value="TorD-like"/>
    <property type="match status" value="1"/>
</dbReference>
<proteinExistence type="predicted"/>
<dbReference type="InterPro" id="IPR036411">
    <property type="entry name" value="TorD-like_sf"/>
</dbReference>
<dbReference type="InterPro" id="IPR020945">
    <property type="entry name" value="DMSO/NO3_reduct_chaperone"/>
</dbReference>
<gene>
    <name evidence="2" type="ORF">SAMN05216410_2882</name>
</gene>
<dbReference type="EMBL" id="FMYH01000005">
    <property type="protein sequence ID" value="SDD12028.1"/>
    <property type="molecule type" value="Genomic_DNA"/>
</dbReference>
<evidence type="ECO:0000313" key="3">
    <source>
        <dbReference type="Proteomes" id="UP000199039"/>
    </source>
</evidence>
<dbReference type="PANTHER" id="PTHR34227">
    <property type="entry name" value="CHAPERONE PROTEIN YCDY"/>
    <property type="match status" value="1"/>
</dbReference>
<dbReference type="Gene3D" id="1.10.3480.10">
    <property type="entry name" value="TorD-like"/>
    <property type="match status" value="1"/>
</dbReference>
<dbReference type="Proteomes" id="UP000199039">
    <property type="component" value="Unassembled WGS sequence"/>
</dbReference>
<reference evidence="2 3" key="1">
    <citation type="submission" date="2016-09" db="EMBL/GenBank/DDBJ databases">
        <authorList>
            <person name="Capua I."/>
            <person name="De Benedictis P."/>
            <person name="Joannis T."/>
            <person name="Lombin L.H."/>
            <person name="Cattoli G."/>
        </authorList>
    </citation>
    <scope>NUCLEOTIDE SEQUENCE [LARGE SCALE GENOMIC DNA]</scope>
    <source>
        <strain evidence="2 3">ISLP-3</strain>
    </source>
</reference>
<keyword evidence="1" id="KW-0143">Chaperone</keyword>
<sequence length="241" mass="25755">MHLSATDGPVDSRVAALASDTGALAQTLDAFAASFGALAGLLLAAPVPDVQNRVREPELLAQWPLKEQPDCQRGISLLLESGANAESVEVIHRDYNELYVGPHRVKVSPYESVHRSAEGLLFDEETLQVRDAYAGFGLVAPKLNKEPDDHLGLELGFVSTLCVRGLEAIEAKDQSVLVGTLRGLLAFLDEHLLVWAPDCFARTEKVATTSFYQGVGALGSGTCLAAEAILLSETHQPSPGR</sequence>
<dbReference type="STRING" id="1814289.SAMN05216410_2882"/>
<dbReference type="OrthoDB" id="9795302at2"/>
<protein>
    <submittedName>
        <fullName evidence="2">Chaperone TorD involved in molybdoenzyme TorA maturation</fullName>
    </submittedName>
</protein>
<accession>A0A1G6S591</accession>
<evidence type="ECO:0000256" key="1">
    <source>
        <dbReference type="ARBA" id="ARBA00023186"/>
    </source>
</evidence>
<dbReference type="PANTHER" id="PTHR34227:SF1">
    <property type="entry name" value="DIMETHYL SULFOXIDE REDUCTASE CHAPERONE-RELATED"/>
    <property type="match status" value="1"/>
</dbReference>
<keyword evidence="3" id="KW-1185">Reference proteome</keyword>
<dbReference type="InterPro" id="IPR050289">
    <property type="entry name" value="TorD/DmsD_chaperones"/>
</dbReference>
<evidence type="ECO:0000313" key="2">
    <source>
        <dbReference type="EMBL" id="SDD12028.1"/>
    </source>
</evidence>